<organism evidence="1 2">
    <name type="scientific">Actinopolyspora xinjiangensis</name>
    <dbReference type="NCBI Taxonomy" id="405564"/>
    <lineage>
        <taxon>Bacteria</taxon>
        <taxon>Bacillati</taxon>
        <taxon>Actinomycetota</taxon>
        <taxon>Actinomycetes</taxon>
        <taxon>Actinopolysporales</taxon>
        <taxon>Actinopolysporaceae</taxon>
        <taxon>Actinopolyspora</taxon>
    </lineage>
</organism>
<sequence length="80" mass="9284">MITETEEVTEALDEAARHWPEERSRGRLLLRLITEGHHALRRTDAEITVKRRAAIERQRGALTGAYDEGYLAELREDWPT</sequence>
<keyword evidence="2" id="KW-1185">Reference proteome</keyword>
<evidence type="ECO:0000313" key="1">
    <source>
        <dbReference type="EMBL" id="SDP70198.1"/>
    </source>
</evidence>
<name>A0A1H0UW98_9ACTN</name>
<evidence type="ECO:0000313" key="2">
    <source>
        <dbReference type="Proteomes" id="UP000199497"/>
    </source>
</evidence>
<dbReference type="EMBL" id="FNJR01000007">
    <property type="protein sequence ID" value="SDP70198.1"/>
    <property type="molecule type" value="Genomic_DNA"/>
</dbReference>
<proteinExistence type="predicted"/>
<dbReference type="AlphaFoldDB" id="A0A1H0UW98"/>
<dbReference type="Proteomes" id="UP000199497">
    <property type="component" value="Unassembled WGS sequence"/>
</dbReference>
<gene>
    <name evidence="1" type="ORF">SAMN04487905_107184</name>
</gene>
<reference evidence="2" key="1">
    <citation type="submission" date="2016-10" db="EMBL/GenBank/DDBJ databases">
        <authorList>
            <person name="Varghese N."/>
            <person name="Submissions S."/>
        </authorList>
    </citation>
    <scope>NUCLEOTIDE SEQUENCE [LARGE SCALE GENOMIC DNA]</scope>
    <source>
        <strain evidence="2">DSM 46732</strain>
    </source>
</reference>
<accession>A0A1H0UW98</accession>
<dbReference type="STRING" id="405564.SAMN04487905_107184"/>
<protein>
    <submittedName>
        <fullName evidence="1">Uncharacterized protein</fullName>
    </submittedName>
</protein>